<dbReference type="AlphaFoldDB" id="A0A8J6B9T6"/>
<proteinExistence type="predicted"/>
<feature type="non-terminal residue" evidence="2">
    <location>
        <position position="1"/>
    </location>
</feature>
<reference evidence="2" key="1">
    <citation type="thesis" date="2020" institute="ProQuest LLC" country="789 East Eisenhower Parkway, Ann Arbor, MI, USA">
        <title>Comparative Genomics and Chromosome Evolution.</title>
        <authorList>
            <person name="Mudd A.B."/>
        </authorList>
    </citation>
    <scope>NUCLEOTIDE SEQUENCE</scope>
    <source>
        <strain evidence="2">HN-11 Male</strain>
        <tissue evidence="2">Kidney and liver</tissue>
    </source>
</reference>
<evidence type="ECO:0000313" key="3">
    <source>
        <dbReference type="Proteomes" id="UP000770717"/>
    </source>
</evidence>
<sequence length="185" mass="21383">MKETQSSLESLLNEKLEAQRQLFDLQQQMETLQEQNHLKDTQQKSISAIDQGSQVENNDQASHFENYLEQKTIKCSCKDLVQSNLTINDDLELESMNLNNSEADDEKKINQLGVELVTEELKNLKAAQQLLESERDQLKEQLEKNIEKLSRLQEEGLQNANVHEELLQKTEELEQGQISQKEEIS</sequence>
<comment type="caution">
    <text evidence="2">The sequence shown here is derived from an EMBL/GenBank/DDBJ whole genome shotgun (WGS) entry which is preliminary data.</text>
</comment>
<feature type="coiled-coil region" evidence="1">
    <location>
        <begin position="114"/>
        <end position="159"/>
    </location>
</feature>
<keyword evidence="3" id="KW-1185">Reference proteome</keyword>
<evidence type="ECO:0000256" key="1">
    <source>
        <dbReference type="SAM" id="Coils"/>
    </source>
</evidence>
<keyword evidence="1" id="KW-0175">Coiled coil</keyword>
<dbReference type="EMBL" id="WNTK01002678">
    <property type="protein sequence ID" value="KAG9465794.1"/>
    <property type="molecule type" value="Genomic_DNA"/>
</dbReference>
<name>A0A8J6B9T6_ELECQ</name>
<organism evidence="2 3">
    <name type="scientific">Eleutherodactylus coqui</name>
    <name type="common">Puerto Rican coqui</name>
    <dbReference type="NCBI Taxonomy" id="57060"/>
    <lineage>
        <taxon>Eukaryota</taxon>
        <taxon>Metazoa</taxon>
        <taxon>Chordata</taxon>
        <taxon>Craniata</taxon>
        <taxon>Vertebrata</taxon>
        <taxon>Euteleostomi</taxon>
        <taxon>Amphibia</taxon>
        <taxon>Batrachia</taxon>
        <taxon>Anura</taxon>
        <taxon>Neobatrachia</taxon>
        <taxon>Hyloidea</taxon>
        <taxon>Eleutherodactylidae</taxon>
        <taxon>Eleutherodactylinae</taxon>
        <taxon>Eleutherodactylus</taxon>
        <taxon>Eleutherodactylus</taxon>
    </lineage>
</organism>
<dbReference type="Proteomes" id="UP000770717">
    <property type="component" value="Unassembled WGS sequence"/>
</dbReference>
<accession>A0A8J6B9T6</accession>
<protein>
    <submittedName>
        <fullName evidence="2">Uncharacterized protein</fullName>
    </submittedName>
</protein>
<feature type="coiled-coil region" evidence="1">
    <location>
        <begin position="1"/>
        <end position="35"/>
    </location>
</feature>
<gene>
    <name evidence="2" type="ORF">GDO78_017722</name>
</gene>
<evidence type="ECO:0000313" key="2">
    <source>
        <dbReference type="EMBL" id="KAG9465794.1"/>
    </source>
</evidence>